<proteinExistence type="predicted"/>
<gene>
    <name evidence="1" type="ORF">HNQ08_002883</name>
</gene>
<accession>A0A7W8JXX6</accession>
<protein>
    <submittedName>
        <fullName evidence="1">Uncharacterized protein</fullName>
    </submittedName>
</protein>
<dbReference type="EMBL" id="JACHFL010000007">
    <property type="protein sequence ID" value="MBB5363776.1"/>
    <property type="molecule type" value="Genomic_DNA"/>
</dbReference>
<reference evidence="1 2" key="1">
    <citation type="submission" date="2020-08" db="EMBL/GenBank/DDBJ databases">
        <title>Genomic Encyclopedia of Type Strains, Phase IV (KMG-IV): sequencing the most valuable type-strain genomes for metagenomic binning, comparative biology and taxonomic classification.</title>
        <authorList>
            <person name="Goeker M."/>
        </authorList>
    </citation>
    <scope>NUCLEOTIDE SEQUENCE [LARGE SCALE GENOMIC DNA]</scope>
    <source>
        <strain evidence="1 2">DSM 27939</strain>
    </source>
</reference>
<dbReference type="AlphaFoldDB" id="A0A7W8JXX6"/>
<evidence type="ECO:0000313" key="1">
    <source>
        <dbReference type="EMBL" id="MBB5363776.1"/>
    </source>
</evidence>
<organism evidence="1 2">
    <name type="scientific">Deinococcus humi</name>
    <dbReference type="NCBI Taxonomy" id="662880"/>
    <lineage>
        <taxon>Bacteria</taxon>
        <taxon>Thermotogati</taxon>
        <taxon>Deinococcota</taxon>
        <taxon>Deinococci</taxon>
        <taxon>Deinococcales</taxon>
        <taxon>Deinococcaceae</taxon>
        <taxon>Deinococcus</taxon>
    </lineage>
</organism>
<sequence>MHGDLRPLWAPTTGYRGEFQWHIAELSMDIGEL</sequence>
<name>A0A7W8JXX6_9DEIO</name>
<keyword evidence="2" id="KW-1185">Reference proteome</keyword>
<evidence type="ECO:0000313" key="2">
    <source>
        <dbReference type="Proteomes" id="UP000552709"/>
    </source>
</evidence>
<dbReference type="Proteomes" id="UP000552709">
    <property type="component" value="Unassembled WGS sequence"/>
</dbReference>
<comment type="caution">
    <text evidence="1">The sequence shown here is derived from an EMBL/GenBank/DDBJ whole genome shotgun (WGS) entry which is preliminary data.</text>
</comment>